<dbReference type="PROSITE" id="PS51284">
    <property type="entry name" value="DOC"/>
    <property type="match status" value="1"/>
</dbReference>
<feature type="domain" description="DOC" evidence="17">
    <location>
        <begin position="9"/>
        <end position="193"/>
    </location>
</feature>
<evidence type="ECO:0000256" key="12">
    <source>
        <dbReference type="ARBA" id="ARBA00023264"/>
    </source>
</evidence>
<keyword evidence="5 15" id="KW-0444">Lipid biosynthesis</keyword>
<keyword evidence="6" id="KW-0132">Cell division</keyword>
<evidence type="ECO:0000259" key="17">
    <source>
        <dbReference type="PROSITE" id="PS51284"/>
    </source>
</evidence>
<comment type="subcellular location">
    <subcellularLocation>
        <location evidence="15">Mitochondrion</location>
    </subcellularLocation>
</comment>
<feature type="domain" description="PLD phosphodiesterase" evidence="16">
    <location>
        <begin position="333"/>
        <end position="359"/>
    </location>
</feature>
<dbReference type="CDD" id="cd09137">
    <property type="entry name" value="PLDc_PGS1_euk_2"/>
    <property type="match status" value="1"/>
</dbReference>
<dbReference type="GO" id="GO:0005680">
    <property type="term" value="C:anaphase-promoting complex"/>
    <property type="evidence" value="ECO:0007669"/>
    <property type="project" value="InterPro"/>
</dbReference>
<dbReference type="Gene3D" id="2.60.120.260">
    <property type="entry name" value="Galactose-binding domain-like"/>
    <property type="match status" value="1"/>
</dbReference>
<evidence type="ECO:0000256" key="1">
    <source>
        <dbReference type="ARBA" id="ARBA00003537"/>
    </source>
</evidence>
<keyword evidence="13" id="KW-0131">Cell cycle</keyword>
<evidence type="ECO:0000256" key="5">
    <source>
        <dbReference type="ARBA" id="ARBA00022516"/>
    </source>
</evidence>
<sequence>MEVDESKKTDGSIGWIPYIPKNVEPRDSPLLDISNQAIWTVSSCKNGYGIDELMSDNVEKYWQSDGPQPHTIHLEFQKKTDVAFMMFYLDYKNDESYTPSKIQIKLGSSHQDIFFRNAQSFNEPQGWCAIDIRDKMERPQRVFWIQIQVIQNHQNGRDTHIRHVRVLGPKRSRVSPTNRIFTGEPHGPFPEHNLVDDEEEFAAFMEVLECEMPGIPIESSNLEILETPTQFYEKLLELTTKSERRIALSSLYLGEGLLEKQLVSTIRERMDQVEDIDVTILLDLLRGTRRSSDGESSVTVMKPISDRAKIFLYHTPELNGLVKRVLPQRADEIIGLQHMKLYIFDDNVLISGANLSYSYFTDRTDRWFLFRNCKTLADFFYEIITTVGESSFIVQNDEVVPSSKCDVHPYLGGSQSYRDLLKLRVESVIEKYREARKSDKTVSETWIYPILQMGLLGIHQEYNLLNKVFAMKDAQIKMTMASGYFNFIRDYEDLILNEGTYQLDILTASPFANGFFESKGFSKYIPPLYSKISEQFLLKMQRSNRMNVQMHQYFKEGWTFHAKGLWREHDNKIMTLVGSSNYGYRSVHRDLEAQVMIVTTDPNLMSRLREEKDRLFKFSTHLDMVALQQPEHHIPPIIRVISRLVRSFL</sequence>
<dbReference type="PROSITE" id="PS50035">
    <property type="entry name" value="PLD"/>
    <property type="match status" value="1"/>
</dbReference>
<reference evidence="18 19" key="1">
    <citation type="submission" date="2022-05" db="EMBL/GenBank/DDBJ databases">
        <title>Chromosome-level reference genomes for two strains of Caenorhabditis briggsae: an improved platform for comparative genomics.</title>
        <authorList>
            <person name="Stevens L."/>
            <person name="Andersen E.C."/>
        </authorList>
    </citation>
    <scope>NUCLEOTIDE SEQUENCE [LARGE SCALE GENOMIC DNA]</scope>
    <source>
        <strain evidence="18">QX1410_ONT</strain>
        <tissue evidence="18">Whole-organism</tissue>
    </source>
</reference>
<protein>
    <recommendedName>
        <fullName evidence="15">CDP-diacylglycerol--glycerol-3-phosphate 3-phosphatidyltransferase</fullName>
        <ecNumber evidence="15">2.7.8.5</ecNumber>
    </recommendedName>
</protein>
<keyword evidence="9" id="KW-0498">Mitosis</keyword>
<gene>
    <name evidence="18" type="ORF">L3Y34_014745</name>
</gene>
<name>A0AAE9IY07_CAEBR</name>
<dbReference type="PANTHER" id="PTHR12586">
    <property type="entry name" value="CDP-DIACYLGLYCEROL--SERINE O-PHOSPHATIDYLTRANSFERASE"/>
    <property type="match status" value="1"/>
</dbReference>
<dbReference type="Gene3D" id="3.30.870.10">
    <property type="entry name" value="Endonuclease Chain A"/>
    <property type="match status" value="2"/>
</dbReference>
<dbReference type="SMART" id="SM01337">
    <property type="entry name" value="APC10"/>
    <property type="match status" value="1"/>
</dbReference>
<evidence type="ECO:0000256" key="11">
    <source>
        <dbReference type="ARBA" id="ARBA00023209"/>
    </source>
</evidence>
<dbReference type="EC" id="2.7.8.5" evidence="15"/>
<dbReference type="InterPro" id="IPR001736">
    <property type="entry name" value="PLipase_D/transphosphatidylase"/>
</dbReference>
<dbReference type="GO" id="GO:0032049">
    <property type="term" value="P:cardiolipin biosynthetic process"/>
    <property type="evidence" value="ECO:0007669"/>
    <property type="project" value="InterPro"/>
</dbReference>
<dbReference type="Proteomes" id="UP000827892">
    <property type="component" value="Chromosome I"/>
</dbReference>
<dbReference type="SUPFAM" id="SSF56024">
    <property type="entry name" value="Phospholipase D/nuclease"/>
    <property type="match status" value="2"/>
</dbReference>
<dbReference type="InterPro" id="IPR016901">
    <property type="entry name" value="APC10/Doc1"/>
</dbReference>
<dbReference type="GO" id="GO:0005739">
    <property type="term" value="C:mitochondrion"/>
    <property type="evidence" value="ECO:0007669"/>
    <property type="project" value="UniProtKB-SubCell"/>
</dbReference>
<dbReference type="PANTHER" id="PTHR12586:SF1">
    <property type="entry name" value="CDP-DIACYLGLYCEROL--GLYCEROL-3-PHOSPHATE 3-PHOSPHATIDYLTRANSFERASE, MITOCHONDRIAL"/>
    <property type="match status" value="1"/>
</dbReference>
<evidence type="ECO:0000256" key="2">
    <source>
        <dbReference type="ARBA" id="ARBA00005042"/>
    </source>
</evidence>
<dbReference type="GO" id="GO:0008444">
    <property type="term" value="F:CDP-diacylglycerol-glycerol-3-phosphate 3-phosphatidyltransferase activity"/>
    <property type="evidence" value="ECO:0007669"/>
    <property type="project" value="UniProtKB-EC"/>
</dbReference>
<evidence type="ECO:0000256" key="6">
    <source>
        <dbReference type="ARBA" id="ARBA00022618"/>
    </source>
</evidence>
<dbReference type="GO" id="GO:0005524">
    <property type="term" value="F:ATP binding"/>
    <property type="evidence" value="ECO:0007669"/>
    <property type="project" value="UniProtKB-KW"/>
</dbReference>
<dbReference type="GO" id="GO:0031145">
    <property type="term" value="P:anaphase-promoting complex-dependent catabolic process"/>
    <property type="evidence" value="ECO:0007669"/>
    <property type="project" value="InterPro"/>
</dbReference>
<proteinExistence type="inferred from homology"/>
<comment type="catalytic activity">
    <reaction evidence="14 15">
        <text>a CDP-1,2-diacyl-sn-glycerol + sn-glycerol 3-phosphate = a 1,2-diacyl-sn-glycero-3-phospho-(1'-sn-glycero-3'-phosphate) + CMP + H(+)</text>
        <dbReference type="Rhea" id="RHEA:12593"/>
        <dbReference type="ChEBI" id="CHEBI:15378"/>
        <dbReference type="ChEBI" id="CHEBI:57597"/>
        <dbReference type="ChEBI" id="CHEBI:58332"/>
        <dbReference type="ChEBI" id="CHEBI:60110"/>
        <dbReference type="ChEBI" id="CHEBI:60377"/>
        <dbReference type="EC" id="2.7.8.5"/>
    </reaction>
</comment>
<keyword evidence="10 15" id="KW-0443">Lipid metabolism</keyword>
<comment type="pathway">
    <text evidence="2 15">Phospholipid metabolism; phosphatidylglycerol biosynthesis; phosphatidylglycerol from CDP-diacylglycerol: step 1/2.</text>
</comment>
<evidence type="ECO:0000256" key="10">
    <source>
        <dbReference type="ARBA" id="ARBA00023098"/>
    </source>
</evidence>
<evidence type="ECO:0000256" key="3">
    <source>
        <dbReference type="ARBA" id="ARBA00006762"/>
    </source>
</evidence>
<dbReference type="InterPro" id="IPR004939">
    <property type="entry name" value="APC_su10/DOC_dom"/>
</dbReference>
<keyword evidence="15" id="KW-0496">Mitochondrion</keyword>
<dbReference type="SMART" id="SM00155">
    <property type="entry name" value="PLDc"/>
    <property type="match status" value="2"/>
</dbReference>
<dbReference type="InterPro" id="IPR008979">
    <property type="entry name" value="Galactose-bd-like_sf"/>
</dbReference>
<dbReference type="InterPro" id="IPR016270">
    <property type="entry name" value="PGS1"/>
</dbReference>
<dbReference type="SUPFAM" id="SSF49785">
    <property type="entry name" value="Galactose-binding domain-like"/>
    <property type="match status" value="1"/>
</dbReference>
<dbReference type="EMBL" id="CP090891">
    <property type="protein sequence ID" value="ULU10689.1"/>
    <property type="molecule type" value="Genomic_DNA"/>
</dbReference>
<evidence type="ECO:0000256" key="8">
    <source>
        <dbReference type="ARBA" id="ARBA00022737"/>
    </source>
</evidence>
<comment type="similarity">
    <text evidence="3">Belongs to the APC10 family.</text>
</comment>
<dbReference type="AlphaFoldDB" id="A0AAE9IY07"/>
<evidence type="ECO:0000313" key="18">
    <source>
        <dbReference type="EMBL" id="ULU10689.1"/>
    </source>
</evidence>
<keyword evidence="15" id="KW-0067">ATP-binding</keyword>
<evidence type="ECO:0000256" key="7">
    <source>
        <dbReference type="ARBA" id="ARBA00022679"/>
    </source>
</evidence>
<evidence type="ECO:0000256" key="9">
    <source>
        <dbReference type="ARBA" id="ARBA00022776"/>
    </source>
</evidence>
<organism evidence="18 19">
    <name type="scientific">Caenorhabditis briggsae</name>
    <dbReference type="NCBI Taxonomy" id="6238"/>
    <lineage>
        <taxon>Eukaryota</taxon>
        <taxon>Metazoa</taxon>
        <taxon>Ecdysozoa</taxon>
        <taxon>Nematoda</taxon>
        <taxon>Chromadorea</taxon>
        <taxon>Rhabditida</taxon>
        <taxon>Rhabditina</taxon>
        <taxon>Rhabditomorpha</taxon>
        <taxon>Rhabditoidea</taxon>
        <taxon>Rhabditidae</taxon>
        <taxon>Peloderinae</taxon>
        <taxon>Caenorhabditis</taxon>
    </lineage>
</organism>
<keyword evidence="11 15" id="KW-0594">Phospholipid biosynthesis</keyword>
<keyword evidence="12 15" id="KW-1208">Phospholipid metabolism</keyword>
<evidence type="ECO:0000256" key="14">
    <source>
        <dbReference type="ARBA" id="ARBA00048586"/>
    </source>
</evidence>
<comment type="similarity">
    <text evidence="4 15">Belongs to the CDP-alcohol phosphatidyltransferase class-II family.</text>
</comment>
<evidence type="ECO:0000256" key="4">
    <source>
        <dbReference type="ARBA" id="ARBA00010682"/>
    </source>
</evidence>
<dbReference type="GO" id="GO:0051301">
    <property type="term" value="P:cell division"/>
    <property type="evidence" value="ECO:0007669"/>
    <property type="project" value="UniProtKB-KW"/>
</dbReference>
<keyword evidence="8" id="KW-0677">Repeat</keyword>
<keyword evidence="15" id="KW-0547">Nucleotide-binding</keyword>
<evidence type="ECO:0000256" key="15">
    <source>
        <dbReference type="RuleBase" id="RU365024"/>
    </source>
</evidence>
<accession>A0AAE9IY07</accession>
<evidence type="ECO:0000313" key="19">
    <source>
        <dbReference type="Proteomes" id="UP000827892"/>
    </source>
</evidence>
<evidence type="ECO:0000259" key="16">
    <source>
        <dbReference type="PROSITE" id="PS50035"/>
    </source>
</evidence>
<dbReference type="Pfam" id="PF03256">
    <property type="entry name" value="ANAPC10"/>
    <property type="match status" value="1"/>
</dbReference>
<dbReference type="CDD" id="cd08366">
    <property type="entry name" value="APC10"/>
    <property type="match status" value="1"/>
</dbReference>
<evidence type="ECO:0000256" key="13">
    <source>
        <dbReference type="ARBA" id="ARBA00023306"/>
    </source>
</evidence>
<comment type="function">
    <text evidence="1 15">Functions in the biosynthesis of the anionic phospholipids phosphatidylglycerol and cardiolipin.</text>
</comment>
<dbReference type="CDD" id="cd09135">
    <property type="entry name" value="PLDc_PGS1_euk_1"/>
    <property type="match status" value="1"/>
</dbReference>
<keyword evidence="7 15" id="KW-0808">Transferase</keyword>